<keyword evidence="2" id="KW-0597">Phosphoprotein</keyword>
<keyword evidence="4" id="KW-0234">DNA repair</keyword>
<evidence type="ECO:0000313" key="9">
    <source>
        <dbReference type="Proteomes" id="UP000565785"/>
    </source>
</evidence>
<gene>
    <name evidence="8" type="primary">Mdc1</name>
    <name evidence="8" type="ORF">RHICYA_R16165</name>
</gene>
<dbReference type="PROSITE" id="PS50172">
    <property type="entry name" value="BRCT"/>
    <property type="match status" value="1"/>
</dbReference>
<keyword evidence="3" id="KW-0227">DNA damage</keyword>
<keyword evidence="9" id="KW-1185">Reference proteome</keyword>
<evidence type="ECO:0000256" key="5">
    <source>
        <dbReference type="ARBA" id="ARBA00023242"/>
    </source>
</evidence>
<evidence type="ECO:0000259" key="7">
    <source>
        <dbReference type="PROSITE" id="PS50172"/>
    </source>
</evidence>
<dbReference type="GO" id="GO:0006281">
    <property type="term" value="P:DNA repair"/>
    <property type="evidence" value="ECO:0007669"/>
    <property type="project" value="UniProtKB-KW"/>
</dbReference>
<accession>A0A7L1NS72</accession>
<protein>
    <submittedName>
        <fullName evidence="8">MDC1 protein</fullName>
    </submittedName>
</protein>
<comment type="subcellular location">
    <subcellularLocation>
        <location evidence="1">Nucleus</location>
    </subcellularLocation>
</comment>
<keyword evidence="5" id="KW-0539">Nucleus</keyword>
<dbReference type="Gene3D" id="3.40.50.10190">
    <property type="entry name" value="BRCT domain"/>
    <property type="match status" value="1"/>
</dbReference>
<dbReference type="CDD" id="cd17744">
    <property type="entry name" value="BRCT_MDC1_rpt1"/>
    <property type="match status" value="1"/>
</dbReference>
<dbReference type="OrthoDB" id="552194at2759"/>
<name>A0A7L1NS72_RHICY</name>
<dbReference type="AlphaFoldDB" id="A0A7L1NS72"/>
<dbReference type="PANTHER" id="PTHR23196">
    <property type="entry name" value="PAX TRANSCRIPTION ACTIVATION DOMAIN INTERACTING PROTEIN"/>
    <property type="match status" value="1"/>
</dbReference>
<feature type="non-terminal residue" evidence="8">
    <location>
        <position position="163"/>
    </location>
</feature>
<dbReference type="SMART" id="SM00292">
    <property type="entry name" value="BRCT"/>
    <property type="match status" value="1"/>
</dbReference>
<dbReference type="InterPro" id="IPR051579">
    <property type="entry name" value="DDR_Transcriptional_Reg"/>
</dbReference>
<dbReference type="GO" id="GO:0005634">
    <property type="term" value="C:nucleus"/>
    <property type="evidence" value="ECO:0007669"/>
    <property type="project" value="UniProtKB-SubCell"/>
</dbReference>
<dbReference type="Proteomes" id="UP000565785">
    <property type="component" value="Unassembled WGS sequence"/>
</dbReference>
<reference evidence="8 9" key="1">
    <citation type="submission" date="2019-09" db="EMBL/GenBank/DDBJ databases">
        <title>Bird 10,000 Genomes (B10K) Project - Family phase.</title>
        <authorList>
            <person name="Zhang G."/>
        </authorList>
    </citation>
    <scope>NUCLEOTIDE SEQUENCE [LARGE SCALE GENOMIC DNA]</scope>
    <source>
        <strain evidence="8">B10K-DU-002-35</strain>
        <tissue evidence="8">Muscle</tissue>
    </source>
</reference>
<dbReference type="Pfam" id="PF16770">
    <property type="entry name" value="RTT107_BRCT_5"/>
    <property type="match status" value="1"/>
</dbReference>
<dbReference type="InterPro" id="IPR036420">
    <property type="entry name" value="BRCT_dom_sf"/>
</dbReference>
<comment type="caution">
    <text evidence="8">The sequence shown here is derived from an EMBL/GenBank/DDBJ whole genome shotgun (WGS) entry which is preliminary data.</text>
</comment>
<feature type="domain" description="BRCT" evidence="7">
    <location>
        <begin position="89"/>
        <end position="156"/>
    </location>
</feature>
<evidence type="ECO:0000256" key="3">
    <source>
        <dbReference type="ARBA" id="ARBA00022763"/>
    </source>
</evidence>
<dbReference type="EMBL" id="VXBP01008170">
    <property type="protein sequence ID" value="NXO01774.1"/>
    <property type="molecule type" value="Genomic_DNA"/>
</dbReference>
<feature type="region of interest" description="Disordered" evidence="6">
    <location>
        <begin position="1"/>
        <end position="75"/>
    </location>
</feature>
<sequence length="163" mass="17017">GRGGGASTGSTPLRRSSRLQAQTPPTAEPGGAKRRGRAQPQAPAEPIGVKRRDRAQPQAAAEPIGEEEEESVEAAGVQLRPRWGCGSTPPKVLFTGVVATPALEEALKTLGGSLATSVFDCSHLVTDRVRRTLKFLCAVARGVPIVTPQWLHKVLKGLGAGEG</sequence>
<feature type="non-terminal residue" evidence="8">
    <location>
        <position position="1"/>
    </location>
</feature>
<evidence type="ECO:0000256" key="1">
    <source>
        <dbReference type="ARBA" id="ARBA00004123"/>
    </source>
</evidence>
<evidence type="ECO:0000256" key="6">
    <source>
        <dbReference type="SAM" id="MobiDB-lite"/>
    </source>
</evidence>
<dbReference type="PANTHER" id="PTHR23196:SF34">
    <property type="entry name" value="MEDIATOR OF DNA DAMAGE CHECKPOINT PROTEIN 1"/>
    <property type="match status" value="1"/>
</dbReference>
<evidence type="ECO:0000313" key="8">
    <source>
        <dbReference type="EMBL" id="NXO01774.1"/>
    </source>
</evidence>
<organism evidence="8 9">
    <name type="scientific">Rhinopomastus cyanomelas</name>
    <name type="common">Common scimitarbill</name>
    <dbReference type="NCBI Taxonomy" id="113115"/>
    <lineage>
        <taxon>Eukaryota</taxon>
        <taxon>Metazoa</taxon>
        <taxon>Chordata</taxon>
        <taxon>Craniata</taxon>
        <taxon>Vertebrata</taxon>
        <taxon>Euteleostomi</taxon>
        <taxon>Archelosauria</taxon>
        <taxon>Archosauria</taxon>
        <taxon>Dinosauria</taxon>
        <taxon>Saurischia</taxon>
        <taxon>Theropoda</taxon>
        <taxon>Coelurosauria</taxon>
        <taxon>Aves</taxon>
        <taxon>Neognathae</taxon>
        <taxon>Neoaves</taxon>
        <taxon>Telluraves</taxon>
        <taxon>Coraciimorphae</taxon>
        <taxon>Bucerotiformes</taxon>
        <taxon>Rhinopomastidae</taxon>
        <taxon>Rhinopomastus</taxon>
    </lineage>
</organism>
<feature type="compositionally biased region" description="Polar residues" evidence="6">
    <location>
        <begin position="8"/>
        <end position="25"/>
    </location>
</feature>
<evidence type="ECO:0000256" key="4">
    <source>
        <dbReference type="ARBA" id="ARBA00023204"/>
    </source>
</evidence>
<proteinExistence type="predicted"/>
<dbReference type="SUPFAM" id="SSF52113">
    <property type="entry name" value="BRCT domain"/>
    <property type="match status" value="1"/>
</dbReference>
<dbReference type="InterPro" id="IPR001357">
    <property type="entry name" value="BRCT_dom"/>
</dbReference>
<evidence type="ECO:0000256" key="2">
    <source>
        <dbReference type="ARBA" id="ARBA00022553"/>
    </source>
</evidence>